<dbReference type="RefSeq" id="YP_010096957.1">
    <property type="nucleotide sequence ID" value="NC_055754.1"/>
</dbReference>
<dbReference type="EMBL" id="MH536818">
    <property type="protein sequence ID" value="AXH49722.1"/>
    <property type="molecule type" value="Genomic_DNA"/>
</dbReference>
<dbReference type="KEGG" id="vg:65114617"/>
<organism evidence="1 2">
    <name type="scientific">Gordonia phage Frokostdame</name>
    <dbReference type="NCBI Taxonomy" id="2250320"/>
    <lineage>
        <taxon>Viruses</taxon>
        <taxon>Duplodnaviria</taxon>
        <taxon>Heunggongvirae</taxon>
        <taxon>Uroviricota</taxon>
        <taxon>Caudoviricetes</taxon>
        <taxon>Jujuvirus</taxon>
        <taxon>Jujuvirus frokostdame</taxon>
    </lineage>
</organism>
<gene>
    <name evidence="1" type="primary">80</name>
    <name evidence="1" type="ORF">SEA_FROKOSTDAME_80</name>
</gene>
<dbReference type="Proteomes" id="UP000260058">
    <property type="component" value="Segment"/>
</dbReference>
<sequence>MTVCPRCHLEIPAAADTCDCTPTPVREPEPDRPAVPVYSENLRVERDRAFTRYADQSQRDTRLEFHGENGE</sequence>
<name>A0A345L370_9CAUD</name>
<proteinExistence type="predicted"/>
<protein>
    <submittedName>
        <fullName evidence="1">Uncharacterized protein</fullName>
    </submittedName>
</protein>
<dbReference type="GeneID" id="65114617"/>
<evidence type="ECO:0000313" key="2">
    <source>
        <dbReference type="Proteomes" id="UP000260058"/>
    </source>
</evidence>
<accession>A0A345L370</accession>
<evidence type="ECO:0000313" key="1">
    <source>
        <dbReference type="EMBL" id="AXH49722.1"/>
    </source>
</evidence>
<keyword evidence="2" id="KW-1185">Reference proteome</keyword>
<reference evidence="2" key="1">
    <citation type="submission" date="2018-06" db="EMBL/GenBank/DDBJ databases">
        <authorList>
            <person name="Zhirakovskaya E."/>
        </authorList>
    </citation>
    <scope>NUCLEOTIDE SEQUENCE [LARGE SCALE GENOMIC DNA]</scope>
</reference>